<evidence type="ECO:0000313" key="2">
    <source>
        <dbReference type="EMBL" id="AAW60411.1"/>
    </source>
</evidence>
<reference evidence="2 3" key="1">
    <citation type="journal article" date="2005" name="Nat. Biotechnol.">
        <title>Complete genome sequence of the acetic acid bacterium Gluconobacter oxydans.</title>
        <authorList>
            <person name="Prust C."/>
            <person name="Hoffmeister M."/>
            <person name="Liesegang H."/>
            <person name="Wiezer A."/>
            <person name="Fricke W.F."/>
            <person name="Ehrenreich A."/>
            <person name="Gottschalk G."/>
            <person name="Deppenmeier U."/>
        </authorList>
    </citation>
    <scope>NUCLEOTIDE SEQUENCE [LARGE SCALE GENOMIC DNA]</scope>
    <source>
        <strain evidence="2 3">621H</strain>
    </source>
</reference>
<organism evidence="2 3">
    <name type="scientific">Gluconobacter oxydans (strain 621H)</name>
    <name type="common">Gluconobacter suboxydans</name>
    <dbReference type="NCBI Taxonomy" id="290633"/>
    <lineage>
        <taxon>Bacteria</taxon>
        <taxon>Pseudomonadati</taxon>
        <taxon>Pseudomonadota</taxon>
        <taxon>Alphaproteobacteria</taxon>
        <taxon>Acetobacterales</taxon>
        <taxon>Acetobacteraceae</taxon>
        <taxon>Gluconobacter</taxon>
    </lineage>
</organism>
<dbReference type="STRING" id="290633.GOX0634"/>
<accession>Q5FT85</accession>
<evidence type="ECO:0000313" key="3">
    <source>
        <dbReference type="Proteomes" id="UP000006375"/>
    </source>
</evidence>
<sequence length="202" mass="22614">MSRSDFLHSNRQLSRRALFEEMALDRGYEIIHPEKFSLEEQIRIFSEAAAVVGEHGSGMHSTLFSSPGTVVGCLGFWNAVQLHIGYLMGHQNVYVTRNCKWPTPENNQYRIECTEEDLKSFFEKVDSLIQWPYRNPTGPVAGFPHKKNGACLSRPRSVSCGPVTGRKTCPQLDGAASVGAASVAAEVFLWCLCLWWCFLPLS</sequence>
<dbReference type="KEGG" id="gox:GOX0634"/>
<dbReference type="eggNOG" id="COG4421">
    <property type="taxonomic scope" value="Bacteria"/>
</dbReference>
<dbReference type="Pfam" id="PF04577">
    <property type="entry name" value="Glyco_transf_61"/>
    <property type="match status" value="1"/>
</dbReference>
<protein>
    <recommendedName>
        <fullName evidence="1">Glycosyltransferase 61 catalytic domain-containing protein</fullName>
    </recommendedName>
</protein>
<proteinExistence type="predicted"/>
<keyword evidence="3" id="KW-1185">Reference proteome</keyword>
<dbReference type="HOGENOM" id="CLU_1353034_0_0_5"/>
<name>Q5FT85_GLUOX</name>
<feature type="domain" description="Glycosyltransferase 61 catalytic" evidence="1">
    <location>
        <begin position="9"/>
        <end position="71"/>
    </location>
</feature>
<dbReference type="Proteomes" id="UP000006375">
    <property type="component" value="Chromosome"/>
</dbReference>
<dbReference type="EMBL" id="CP000009">
    <property type="protein sequence ID" value="AAW60411.1"/>
    <property type="molecule type" value="Genomic_DNA"/>
</dbReference>
<dbReference type="GO" id="GO:0016757">
    <property type="term" value="F:glycosyltransferase activity"/>
    <property type="evidence" value="ECO:0007669"/>
    <property type="project" value="InterPro"/>
</dbReference>
<gene>
    <name evidence="2" type="ordered locus">GOX0634</name>
</gene>
<dbReference type="AlphaFoldDB" id="Q5FT85"/>
<dbReference type="InterPro" id="IPR049625">
    <property type="entry name" value="Glyco_transf_61_cat"/>
</dbReference>
<evidence type="ECO:0000259" key="1">
    <source>
        <dbReference type="Pfam" id="PF04577"/>
    </source>
</evidence>